<dbReference type="AlphaFoldDB" id="A0A176VVQ1"/>
<dbReference type="PANTHER" id="PTHR45957">
    <property type="entry name" value="ANAPHASE-PROMOTING COMPLEX SUBUNIT 2"/>
    <property type="match status" value="1"/>
</dbReference>
<dbReference type="GO" id="GO:0051301">
    <property type="term" value="P:cell division"/>
    <property type="evidence" value="ECO:0007669"/>
    <property type="project" value="UniProtKB-KW"/>
</dbReference>
<evidence type="ECO:0000256" key="6">
    <source>
        <dbReference type="PROSITE-ProRule" id="PRU00330"/>
    </source>
</evidence>
<evidence type="ECO:0000313" key="9">
    <source>
        <dbReference type="EMBL" id="OAE24372.1"/>
    </source>
</evidence>
<feature type="domain" description="Cullin family profile" evidence="8">
    <location>
        <begin position="631"/>
        <end position="856"/>
    </location>
</feature>
<dbReference type="GO" id="GO:0005680">
    <property type="term" value="C:anaphase-promoting complex"/>
    <property type="evidence" value="ECO:0007669"/>
    <property type="project" value="TreeGrafter"/>
</dbReference>
<keyword evidence="4" id="KW-0833">Ubl conjugation pathway</keyword>
<evidence type="ECO:0000313" key="10">
    <source>
        <dbReference type="Proteomes" id="UP000077202"/>
    </source>
</evidence>
<dbReference type="Proteomes" id="UP000077202">
    <property type="component" value="Unassembled WGS sequence"/>
</dbReference>
<evidence type="ECO:0000256" key="3">
    <source>
        <dbReference type="ARBA" id="ARBA00022776"/>
    </source>
</evidence>
<dbReference type="Gene3D" id="1.10.10.10">
    <property type="entry name" value="Winged helix-like DNA-binding domain superfamily/Winged helix DNA-binding domain"/>
    <property type="match status" value="1"/>
</dbReference>
<dbReference type="GO" id="GO:0031625">
    <property type="term" value="F:ubiquitin protein ligase binding"/>
    <property type="evidence" value="ECO:0007669"/>
    <property type="project" value="InterPro"/>
</dbReference>
<dbReference type="InterPro" id="IPR059120">
    <property type="entry name" value="Cullin-like_AB"/>
</dbReference>
<dbReference type="InterPro" id="IPR014786">
    <property type="entry name" value="ANAPC2_C"/>
</dbReference>
<dbReference type="InterPro" id="IPR036388">
    <property type="entry name" value="WH-like_DNA-bd_sf"/>
</dbReference>
<dbReference type="EMBL" id="LVLJ01002613">
    <property type="protein sequence ID" value="OAE24372.1"/>
    <property type="molecule type" value="Genomic_DNA"/>
</dbReference>
<dbReference type="Gene3D" id="3.30.230.130">
    <property type="entry name" value="Cullin, Chain C, Domain 2"/>
    <property type="match status" value="1"/>
</dbReference>
<evidence type="ECO:0000256" key="1">
    <source>
        <dbReference type="ARBA" id="ARBA00016068"/>
    </source>
</evidence>
<dbReference type="Gene3D" id="1.20.1310.10">
    <property type="entry name" value="Cullin Repeats"/>
    <property type="match status" value="1"/>
</dbReference>
<evidence type="ECO:0000256" key="2">
    <source>
        <dbReference type="ARBA" id="ARBA00022618"/>
    </source>
</evidence>
<proteinExistence type="inferred from homology"/>
<dbReference type="GO" id="GO:0006511">
    <property type="term" value="P:ubiquitin-dependent protein catabolic process"/>
    <property type="evidence" value="ECO:0007669"/>
    <property type="project" value="InterPro"/>
</dbReference>
<protein>
    <recommendedName>
        <fullName evidence="1">Anaphase-promoting complex subunit 2</fullName>
    </recommendedName>
</protein>
<dbReference type="InterPro" id="IPR016158">
    <property type="entry name" value="Cullin_homology"/>
</dbReference>
<keyword evidence="2" id="KW-0132">Cell division</keyword>
<feature type="region of interest" description="Disordered" evidence="7">
    <location>
        <begin position="232"/>
        <end position="277"/>
    </location>
</feature>
<dbReference type="Pfam" id="PF08672">
    <property type="entry name" value="ANAPC2"/>
    <property type="match status" value="1"/>
</dbReference>
<dbReference type="InterPro" id="IPR044554">
    <property type="entry name" value="ANAPC2"/>
</dbReference>
<comment type="caution">
    <text evidence="9">The sequence shown here is derived from an EMBL/GenBank/DDBJ whole genome shotgun (WGS) entry which is preliminary data.</text>
</comment>
<dbReference type="GO" id="GO:0070979">
    <property type="term" value="P:protein K11-linked ubiquitination"/>
    <property type="evidence" value="ECO:0007669"/>
    <property type="project" value="TreeGrafter"/>
</dbReference>
<dbReference type="PANTHER" id="PTHR45957:SF1">
    <property type="entry name" value="ANAPHASE-PROMOTING COMPLEX SUBUNIT 2"/>
    <property type="match status" value="1"/>
</dbReference>
<keyword evidence="5" id="KW-0131">Cell cycle</keyword>
<keyword evidence="10" id="KW-1185">Reference proteome</keyword>
<organism evidence="9 10">
    <name type="scientific">Marchantia polymorpha subsp. ruderalis</name>
    <dbReference type="NCBI Taxonomy" id="1480154"/>
    <lineage>
        <taxon>Eukaryota</taxon>
        <taxon>Viridiplantae</taxon>
        <taxon>Streptophyta</taxon>
        <taxon>Embryophyta</taxon>
        <taxon>Marchantiophyta</taxon>
        <taxon>Marchantiopsida</taxon>
        <taxon>Marchantiidae</taxon>
        <taxon>Marchantiales</taxon>
        <taxon>Marchantiaceae</taxon>
        <taxon>Marchantia</taxon>
    </lineage>
</organism>
<dbReference type="GO" id="GO:0007091">
    <property type="term" value="P:metaphase/anaphase transition of mitotic cell cycle"/>
    <property type="evidence" value="ECO:0007669"/>
    <property type="project" value="TreeGrafter"/>
</dbReference>
<evidence type="ECO:0000259" key="8">
    <source>
        <dbReference type="PROSITE" id="PS50069"/>
    </source>
</evidence>
<dbReference type="Pfam" id="PF26557">
    <property type="entry name" value="Cullin_AB"/>
    <property type="match status" value="1"/>
</dbReference>
<dbReference type="SUPFAM" id="SSF46785">
    <property type="entry name" value="Winged helix' DNA-binding domain"/>
    <property type="match status" value="1"/>
</dbReference>
<dbReference type="SMART" id="SM00182">
    <property type="entry name" value="CULLIN"/>
    <property type="match status" value="1"/>
</dbReference>
<evidence type="ECO:0000256" key="7">
    <source>
        <dbReference type="SAM" id="MobiDB-lite"/>
    </source>
</evidence>
<dbReference type="InterPro" id="IPR057975">
    <property type="entry name" value="TPR_ANAPC2"/>
</dbReference>
<keyword evidence="3" id="KW-0498">Mitosis</keyword>
<dbReference type="SUPFAM" id="SSF75632">
    <property type="entry name" value="Cullin homology domain"/>
    <property type="match status" value="1"/>
</dbReference>
<dbReference type="SMART" id="SM01013">
    <property type="entry name" value="APC2"/>
    <property type="match status" value="1"/>
</dbReference>
<evidence type="ECO:0000256" key="5">
    <source>
        <dbReference type="ARBA" id="ARBA00023306"/>
    </source>
</evidence>
<evidence type="ECO:0000256" key="4">
    <source>
        <dbReference type="ARBA" id="ARBA00022786"/>
    </source>
</evidence>
<dbReference type="Pfam" id="PF25773">
    <property type="entry name" value="TPR_ANAPC2"/>
    <property type="match status" value="1"/>
</dbReference>
<comment type="similarity">
    <text evidence="6">Belongs to the cullin family.</text>
</comment>
<dbReference type="InterPro" id="IPR036317">
    <property type="entry name" value="Cullin_homology_sf"/>
</dbReference>
<sequence length="1056" mass="116873">MMDISGDGKMLDAAQLQRVTEAWIAFSEMSDSLLQSGGGMALLWSELEKAEWANSVQNLGNQGLAHLVAGHFLDALELPNYLGGQLSGRAELLNVTLRSFKQEVLPKFLQHFEEFPKLKSVSKRNIAGTNKLHNWVETTLPRALAEICAAKSSQEDCLSVLAHVFNFDFRGTGAGVRDGNMKITTNSGVALFSQYQTSVNAMLLTSAPKYISEVMNLYCKARLEEFSNLVKKQRSNRSPHGVGDSDDDEDGGNSTCNQSGEDDDMESVPGSSRTSMYVEDMDVSGSGSLYGKRAVADEDADHQMEGIEISEASDLKLGAGTALNEVVEIVGEDWVTEVGNVVRHLRELGFASMSEEGYASAIYSLLKVKIHAVATKRYEKPVLRPVSRWIEAVPLRFLSVILAFSGSGTSGGMTTSPTVLTAHRTDEILNEGILRWRSRLQSFANETLGDLRVSELFDIIVDFPESLAAVEDLKQCLANTGDHAKLVDSFRDALKQRLLTAGAATTDILLQYISTIKALRTLDPTGVVLEAVGEPIKEYLRGRKDTIRCIVTMLTDDAGPGGSGGLSGVGESLLEELSRGASSLENADSEDDADVDGDEAWAAAERWEPDPVDADPSRTSKSRRLMDIIGILVGIYGSKELFVNEYRVMLAEKLLNKSDYDTDRNIRTLELLKLRFGESNMHSCEIMLKDVADSKRINANIKASKSSNDPLVSQIRSSRLPAPTSQEGGEGYMANGKIEQELTLDVVDSTIISSLFWPPFQTETIKIPEAMEHVLDEYAQRYHALKAPRQLQWKKHLGTVKLELQFEDRSSQFVVSPLHASIIMQFESQSRWLASDLALAVGVPLVSLRRRIMLWVNQGVLVESPGPRDGEWSYTIVENIGEVGNRTAGPSAAGDAALPLLGEEDGESAVASMEDQWQQEMSVFEVKLVLHLHVEATNHVANYYTCRFLFNLELQRNRWILYNSEGCLPMVDRVEDVVMAGLFLTSGIFLTEWQSYVVGMLTNFESLPLDRIHNMLKMFVSDPPYDKSLPQLQGFLARLVSEEKLEFREGSYRRRQ</sequence>
<name>A0A176VVQ1_MARPO</name>
<dbReference type="PROSITE" id="PS50069">
    <property type="entry name" value="CULLIN_2"/>
    <property type="match status" value="1"/>
</dbReference>
<accession>A0A176VVQ1</accession>
<gene>
    <name evidence="9" type="ORF">AXG93_4343s1390</name>
</gene>
<dbReference type="FunFam" id="1.20.1310.10:FF:000032">
    <property type="entry name" value="Anaphase-promoting complex subunit 2"/>
    <property type="match status" value="1"/>
</dbReference>
<dbReference type="InterPro" id="IPR036390">
    <property type="entry name" value="WH_DNA-bd_sf"/>
</dbReference>
<reference evidence="9" key="1">
    <citation type="submission" date="2016-03" db="EMBL/GenBank/DDBJ databases">
        <title>Mechanisms controlling the formation of the plant cell surface in tip-growing cells are functionally conserved among land plants.</title>
        <authorList>
            <person name="Honkanen S."/>
            <person name="Jones V.A."/>
            <person name="Morieri G."/>
            <person name="Champion C."/>
            <person name="Hetherington A.J."/>
            <person name="Kelly S."/>
            <person name="Saint-Marcoux D."/>
            <person name="Proust H."/>
            <person name="Prescott H."/>
            <person name="Dolan L."/>
        </authorList>
    </citation>
    <scope>NUCLEOTIDE SEQUENCE [LARGE SCALE GENOMIC DNA]</scope>
    <source>
        <tissue evidence="9">Whole gametophyte</tissue>
    </source>
</reference>